<organism evidence="3">
    <name type="scientific">Anopheles darlingi</name>
    <name type="common">Mosquito</name>
    <dbReference type="NCBI Taxonomy" id="43151"/>
    <lineage>
        <taxon>Eukaryota</taxon>
        <taxon>Metazoa</taxon>
        <taxon>Ecdysozoa</taxon>
        <taxon>Arthropoda</taxon>
        <taxon>Hexapoda</taxon>
        <taxon>Insecta</taxon>
        <taxon>Pterygota</taxon>
        <taxon>Neoptera</taxon>
        <taxon>Endopterygota</taxon>
        <taxon>Diptera</taxon>
        <taxon>Nematocera</taxon>
        <taxon>Culicoidea</taxon>
        <taxon>Culicidae</taxon>
        <taxon>Anophelinae</taxon>
        <taxon>Anopheles</taxon>
    </lineage>
</organism>
<name>A0A2M4CL23_ANODA</name>
<accession>A0A2M4CL23</accession>
<evidence type="ECO:0000256" key="2">
    <source>
        <dbReference type="SAM" id="SignalP"/>
    </source>
</evidence>
<sequence length="91" mass="10196">MNYFEPLHVCVCVCVWVCVLSRLLSTSHGHAMRTLDRQSQYADVESKRRTISGGSDEDTSRGIGEGPGAQYVHVFVSVISSPLEPETWNRR</sequence>
<reference evidence="3" key="1">
    <citation type="submission" date="2018-01" db="EMBL/GenBank/DDBJ databases">
        <title>An insight into the sialome of Amazonian anophelines.</title>
        <authorList>
            <person name="Ribeiro J.M."/>
            <person name="Scarpassa V."/>
            <person name="Calvo E."/>
        </authorList>
    </citation>
    <scope>NUCLEOTIDE SEQUENCE</scope>
</reference>
<evidence type="ECO:0000256" key="1">
    <source>
        <dbReference type="SAM" id="MobiDB-lite"/>
    </source>
</evidence>
<dbReference type="EMBL" id="GGFL01001872">
    <property type="protein sequence ID" value="MBW66050.1"/>
    <property type="molecule type" value="Transcribed_RNA"/>
</dbReference>
<keyword evidence="2" id="KW-0732">Signal</keyword>
<dbReference type="AlphaFoldDB" id="A0A2M4CL23"/>
<feature type="signal peptide" evidence="2">
    <location>
        <begin position="1"/>
        <end position="29"/>
    </location>
</feature>
<proteinExistence type="predicted"/>
<evidence type="ECO:0000313" key="3">
    <source>
        <dbReference type="EMBL" id="MBW66050.1"/>
    </source>
</evidence>
<protein>
    <submittedName>
        <fullName evidence="3">Putative secreted protein</fullName>
    </submittedName>
</protein>
<feature type="region of interest" description="Disordered" evidence="1">
    <location>
        <begin position="45"/>
        <end position="66"/>
    </location>
</feature>
<feature type="chain" id="PRO_5014617331" evidence="2">
    <location>
        <begin position="30"/>
        <end position="91"/>
    </location>
</feature>